<dbReference type="Proteomes" id="UP000187209">
    <property type="component" value="Unassembled WGS sequence"/>
</dbReference>
<evidence type="ECO:0000313" key="2">
    <source>
        <dbReference type="Proteomes" id="UP000187209"/>
    </source>
</evidence>
<sequence length="183" mass="21876">MRGYWNIDDYLVEEESIKITDIQPEILKAFYKSQRNSYKNSVPLWLGKILESRGIGKLILPHYLSENFQKALNYEPQIVNLNKYSEYYYEVTSYFAFTRSGLQLANSTIFVFLCRVKKIFNCLDEGSICKKLAFCEKCVYEKMRKSVVEKQNWKERKYEKVSYKFMSLNPRKKLKFGTKRENL</sequence>
<keyword evidence="2" id="KW-1185">Reference proteome</keyword>
<name>A0A1R2B544_9CILI</name>
<comment type="caution">
    <text evidence="1">The sequence shown here is derived from an EMBL/GenBank/DDBJ whole genome shotgun (WGS) entry which is preliminary data.</text>
</comment>
<dbReference type="AlphaFoldDB" id="A0A1R2B544"/>
<evidence type="ECO:0000313" key="1">
    <source>
        <dbReference type="EMBL" id="OMJ71898.1"/>
    </source>
</evidence>
<gene>
    <name evidence="1" type="ORF">SteCoe_29781</name>
</gene>
<dbReference type="GO" id="GO:1902975">
    <property type="term" value="P:mitotic DNA replication initiation"/>
    <property type="evidence" value="ECO:0007669"/>
    <property type="project" value="TreeGrafter"/>
</dbReference>
<reference evidence="1 2" key="1">
    <citation type="submission" date="2016-11" db="EMBL/GenBank/DDBJ databases">
        <title>The macronuclear genome of Stentor coeruleus: a giant cell with tiny introns.</title>
        <authorList>
            <person name="Slabodnick M."/>
            <person name="Ruby J.G."/>
            <person name="Reiff S.B."/>
            <person name="Swart E.C."/>
            <person name="Gosai S."/>
            <person name="Prabakaran S."/>
            <person name="Witkowska E."/>
            <person name="Larue G.E."/>
            <person name="Fisher S."/>
            <person name="Freeman R.M."/>
            <person name="Gunawardena J."/>
            <person name="Chu W."/>
            <person name="Stover N.A."/>
            <person name="Gregory B.D."/>
            <person name="Nowacki M."/>
            <person name="Derisi J."/>
            <person name="Roy S.W."/>
            <person name="Marshall W.F."/>
            <person name="Sood P."/>
        </authorList>
    </citation>
    <scope>NUCLEOTIDE SEQUENCE [LARGE SCALE GENOMIC DNA]</scope>
    <source>
        <strain evidence="1">WM001</strain>
    </source>
</reference>
<dbReference type="PANTHER" id="PTHR22768">
    <property type="entry name" value="DNA REPLICATION COMPLEX GINS PROTEIN PSF3"/>
    <property type="match status" value="1"/>
</dbReference>
<proteinExistence type="predicted"/>
<dbReference type="InterPro" id="IPR010492">
    <property type="entry name" value="GINS_Psf3"/>
</dbReference>
<dbReference type="SUPFAM" id="SSF158573">
    <property type="entry name" value="GINS helical bundle-like"/>
    <property type="match status" value="1"/>
</dbReference>
<dbReference type="EMBL" id="MPUH01000947">
    <property type="protein sequence ID" value="OMJ71898.1"/>
    <property type="molecule type" value="Genomic_DNA"/>
</dbReference>
<dbReference type="SUPFAM" id="SSF160059">
    <property type="entry name" value="PriA/YqbF domain"/>
    <property type="match status" value="1"/>
</dbReference>
<dbReference type="OrthoDB" id="285779at2759"/>
<dbReference type="GO" id="GO:0000811">
    <property type="term" value="C:GINS complex"/>
    <property type="evidence" value="ECO:0007669"/>
    <property type="project" value="TreeGrafter"/>
</dbReference>
<organism evidence="1 2">
    <name type="scientific">Stentor coeruleus</name>
    <dbReference type="NCBI Taxonomy" id="5963"/>
    <lineage>
        <taxon>Eukaryota</taxon>
        <taxon>Sar</taxon>
        <taxon>Alveolata</taxon>
        <taxon>Ciliophora</taxon>
        <taxon>Postciliodesmatophora</taxon>
        <taxon>Heterotrichea</taxon>
        <taxon>Heterotrichida</taxon>
        <taxon>Stentoridae</taxon>
        <taxon>Stentor</taxon>
    </lineage>
</organism>
<dbReference type="Gene3D" id="1.20.58.2050">
    <property type="match status" value="1"/>
</dbReference>
<dbReference type="InterPro" id="IPR038437">
    <property type="entry name" value="GINS_Psf3_sf"/>
</dbReference>
<dbReference type="PANTHER" id="PTHR22768:SF0">
    <property type="entry name" value="DNA REPLICATION COMPLEX GINS PROTEIN PSF3"/>
    <property type="match status" value="1"/>
</dbReference>
<protein>
    <submittedName>
        <fullName evidence="1">Uncharacterized protein</fullName>
    </submittedName>
</protein>
<accession>A0A1R2B544</accession>
<dbReference type="InterPro" id="IPR036224">
    <property type="entry name" value="GINS_bundle-like_dom_sf"/>
</dbReference>